<dbReference type="InterPro" id="IPR014015">
    <property type="entry name" value="Helicase_SF3_DNA-vir"/>
</dbReference>
<reference evidence="5" key="1">
    <citation type="submission" date="2016-10" db="EMBL/GenBank/DDBJ databases">
        <authorList>
            <person name="Varghese N."/>
            <person name="Submissions S."/>
        </authorList>
    </citation>
    <scope>NUCLEOTIDE SEQUENCE [LARGE SCALE GENOMIC DNA]</scope>
    <source>
        <strain evidence="5">DSM 18168</strain>
    </source>
</reference>
<evidence type="ECO:0000313" key="4">
    <source>
        <dbReference type="EMBL" id="SFU93022.1"/>
    </source>
</evidence>
<evidence type="ECO:0000259" key="3">
    <source>
        <dbReference type="PROSITE" id="PS51206"/>
    </source>
</evidence>
<dbReference type="GO" id="GO:0004386">
    <property type="term" value="F:helicase activity"/>
    <property type="evidence" value="ECO:0007669"/>
    <property type="project" value="UniProtKB-KW"/>
</dbReference>
<gene>
    <name evidence="4" type="ORF">SAMN05421784_1488</name>
</gene>
<sequence>MVLANRYDWQLFLEVTGAGGNGKSIFAEICAMLAGKDNTVSASMSALEIQRDRALIVGYSLIILPDQTRYVGDGSGIKAITGGDEVAIDPKHKQPYSTRIPAVSLNIDTAIKWLPKLTRNSLPEG</sequence>
<dbReference type="Pfam" id="PF19263">
    <property type="entry name" value="DUF5906"/>
    <property type="match status" value="1"/>
</dbReference>
<dbReference type="InterPro" id="IPR045455">
    <property type="entry name" value="NrS-1_pol-like_helicase"/>
</dbReference>
<accession>A0A1I7K6M9</accession>
<name>A0A1I7K6M9_9GAMM</name>
<dbReference type="PROSITE" id="PS51206">
    <property type="entry name" value="SF3_HELICASE_1"/>
    <property type="match status" value="1"/>
</dbReference>
<dbReference type="GO" id="GO:0005524">
    <property type="term" value="F:ATP binding"/>
    <property type="evidence" value="ECO:0007669"/>
    <property type="project" value="UniProtKB-KW"/>
</dbReference>
<dbReference type="SUPFAM" id="SSF52540">
    <property type="entry name" value="P-loop containing nucleoside triphosphate hydrolases"/>
    <property type="match status" value="1"/>
</dbReference>
<dbReference type="Proteomes" id="UP000242496">
    <property type="component" value="Unassembled WGS sequence"/>
</dbReference>
<keyword evidence="2" id="KW-0067">ATP-binding</keyword>
<dbReference type="InterPro" id="IPR027417">
    <property type="entry name" value="P-loop_NTPase"/>
</dbReference>
<keyword evidence="4" id="KW-0347">Helicase</keyword>
<organism evidence="4 5">
    <name type="scientific">Xenorhabdus koppenhoeferi</name>
    <dbReference type="NCBI Taxonomy" id="351659"/>
    <lineage>
        <taxon>Bacteria</taxon>
        <taxon>Pseudomonadati</taxon>
        <taxon>Pseudomonadota</taxon>
        <taxon>Gammaproteobacteria</taxon>
        <taxon>Enterobacterales</taxon>
        <taxon>Morganellaceae</taxon>
        <taxon>Xenorhabdus</taxon>
    </lineage>
</organism>
<keyword evidence="4" id="KW-0378">Hydrolase</keyword>
<protein>
    <submittedName>
        <fullName evidence="4">Putative DNA primase/helicase</fullName>
    </submittedName>
</protein>
<keyword evidence="1" id="KW-0547">Nucleotide-binding</keyword>
<evidence type="ECO:0000313" key="5">
    <source>
        <dbReference type="Proteomes" id="UP000242496"/>
    </source>
</evidence>
<proteinExistence type="predicted"/>
<feature type="domain" description="SF3 helicase" evidence="3">
    <location>
        <begin position="1"/>
        <end position="125"/>
    </location>
</feature>
<dbReference type="AlphaFoldDB" id="A0A1I7K6M9"/>
<dbReference type="EMBL" id="FPBJ01000048">
    <property type="protein sequence ID" value="SFU93022.1"/>
    <property type="molecule type" value="Genomic_DNA"/>
</dbReference>
<evidence type="ECO:0000256" key="1">
    <source>
        <dbReference type="ARBA" id="ARBA00022741"/>
    </source>
</evidence>
<evidence type="ECO:0000256" key="2">
    <source>
        <dbReference type="ARBA" id="ARBA00022840"/>
    </source>
</evidence>
<keyword evidence="5" id="KW-1185">Reference proteome</keyword>
<dbReference type="Gene3D" id="3.40.50.300">
    <property type="entry name" value="P-loop containing nucleotide triphosphate hydrolases"/>
    <property type="match status" value="1"/>
</dbReference>